<reference evidence="9" key="1">
    <citation type="submission" date="2021-03" db="EMBL/GenBank/DDBJ databases">
        <title>Draft genome sequence of rust myrtle Austropuccinia psidii MF-1, a brazilian biotype.</title>
        <authorList>
            <person name="Quecine M.C."/>
            <person name="Pachon D.M.R."/>
            <person name="Bonatelli M.L."/>
            <person name="Correr F.H."/>
            <person name="Franceschini L.M."/>
            <person name="Leite T.F."/>
            <person name="Margarido G.R.A."/>
            <person name="Almeida C.A."/>
            <person name="Ferrarezi J.A."/>
            <person name="Labate C.A."/>
        </authorList>
    </citation>
    <scope>NUCLEOTIDE SEQUENCE</scope>
    <source>
        <strain evidence="9">MF-1</strain>
    </source>
</reference>
<dbReference type="Pfam" id="PF17917">
    <property type="entry name" value="RT_RNaseH"/>
    <property type="match status" value="1"/>
</dbReference>
<dbReference type="InterPro" id="IPR000477">
    <property type="entry name" value="RT_dom"/>
</dbReference>
<dbReference type="Gene3D" id="3.30.420.10">
    <property type="entry name" value="Ribonuclease H-like superfamily/Ribonuclease H"/>
    <property type="match status" value="1"/>
</dbReference>
<evidence type="ECO:0000313" key="9">
    <source>
        <dbReference type="EMBL" id="MBW0487530.1"/>
    </source>
</evidence>
<keyword evidence="5" id="KW-0378">Hydrolase</keyword>
<keyword evidence="2" id="KW-0548">Nucleotidyltransferase</keyword>
<dbReference type="InterPro" id="IPR041373">
    <property type="entry name" value="RT_RNaseH"/>
</dbReference>
<dbReference type="Pfam" id="PF00078">
    <property type="entry name" value="RVT_1"/>
    <property type="match status" value="1"/>
</dbReference>
<dbReference type="OrthoDB" id="2505288at2759"/>
<evidence type="ECO:0000313" key="10">
    <source>
        <dbReference type="Proteomes" id="UP000765509"/>
    </source>
</evidence>
<dbReference type="GO" id="GO:0015074">
    <property type="term" value="P:DNA integration"/>
    <property type="evidence" value="ECO:0007669"/>
    <property type="project" value="InterPro"/>
</dbReference>
<dbReference type="PANTHER" id="PTHR37984:SF5">
    <property type="entry name" value="PROTEIN NYNRIN-LIKE"/>
    <property type="match status" value="1"/>
</dbReference>
<keyword evidence="10" id="KW-1185">Reference proteome</keyword>
<evidence type="ECO:0000259" key="8">
    <source>
        <dbReference type="PROSITE" id="PS50994"/>
    </source>
</evidence>
<dbReference type="AlphaFoldDB" id="A0A9Q3CQS0"/>
<evidence type="ECO:0000256" key="6">
    <source>
        <dbReference type="ARBA" id="ARBA00022884"/>
    </source>
</evidence>
<protein>
    <recommendedName>
        <fullName evidence="8">Integrase catalytic domain-containing protein</fullName>
    </recommendedName>
</protein>
<dbReference type="PROSITE" id="PS50994">
    <property type="entry name" value="INTEGRASE"/>
    <property type="match status" value="1"/>
</dbReference>
<evidence type="ECO:0000256" key="2">
    <source>
        <dbReference type="ARBA" id="ARBA00022695"/>
    </source>
</evidence>
<keyword evidence="4" id="KW-0255">Endonuclease</keyword>
<dbReference type="CDD" id="cd01647">
    <property type="entry name" value="RT_LTR"/>
    <property type="match status" value="1"/>
</dbReference>
<dbReference type="SUPFAM" id="SSF53098">
    <property type="entry name" value="Ribonuclease H-like"/>
    <property type="match status" value="1"/>
</dbReference>
<dbReference type="CDD" id="cd09274">
    <property type="entry name" value="RNase_HI_RT_Ty3"/>
    <property type="match status" value="1"/>
</dbReference>
<comment type="caution">
    <text evidence="9">The sequence shown here is derived from an EMBL/GenBank/DDBJ whole genome shotgun (WGS) entry which is preliminary data.</text>
</comment>
<organism evidence="9 10">
    <name type="scientific">Austropuccinia psidii MF-1</name>
    <dbReference type="NCBI Taxonomy" id="1389203"/>
    <lineage>
        <taxon>Eukaryota</taxon>
        <taxon>Fungi</taxon>
        <taxon>Dikarya</taxon>
        <taxon>Basidiomycota</taxon>
        <taxon>Pucciniomycotina</taxon>
        <taxon>Pucciniomycetes</taxon>
        <taxon>Pucciniales</taxon>
        <taxon>Sphaerophragmiaceae</taxon>
        <taxon>Austropuccinia</taxon>
    </lineage>
</organism>
<evidence type="ECO:0000256" key="5">
    <source>
        <dbReference type="ARBA" id="ARBA00022801"/>
    </source>
</evidence>
<keyword evidence="3" id="KW-0540">Nuclease</keyword>
<evidence type="ECO:0000256" key="1">
    <source>
        <dbReference type="ARBA" id="ARBA00022679"/>
    </source>
</evidence>
<evidence type="ECO:0000256" key="3">
    <source>
        <dbReference type="ARBA" id="ARBA00022722"/>
    </source>
</evidence>
<dbReference type="GO" id="GO:0003723">
    <property type="term" value="F:RNA binding"/>
    <property type="evidence" value="ECO:0007669"/>
    <property type="project" value="UniProtKB-KW"/>
</dbReference>
<dbReference type="Gene3D" id="1.10.340.70">
    <property type="match status" value="1"/>
</dbReference>
<dbReference type="PANTHER" id="PTHR37984">
    <property type="entry name" value="PROTEIN CBG26694"/>
    <property type="match status" value="1"/>
</dbReference>
<dbReference type="InterPro" id="IPR043502">
    <property type="entry name" value="DNA/RNA_pol_sf"/>
</dbReference>
<dbReference type="InterPro" id="IPR050951">
    <property type="entry name" value="Retrovirus_Pol_polyprotein"/>
</dbReference>
<dbReference type="GO" id="GO:0016787">
    <property type="term" value="F:hydrolase activity"/>
    <property type="evidence" value="ECO:0007669"/>
    <property type="project" value="UniProtKB-KW"/>
</dbReference>
<proteinExistence type="predicted"/>
<evidence type="ECO:0000256" key="4">
    <source>
        <dbReference type="ARBA" id="ARBA00022759"/>
    </source>
</evidence>
<dbReference type="EMBL" id="AVOT02009174">
    <property type="protein sequence ID" value="MBW0487530.1"/>
    <property type="molecule type" value="Genomic_DNA"/>
</dbReference>
<gene>
    <name evidence="9" type="ORF">O181_027245</name>
</gene>
<accession>A0A9Q3CQS0</accession>
<keyword evidence="1" id="KW-0808">Transferase</keyword>
<dbReference type="Proteomes" id="UP000765509">
    <property type="component" value="Unassembled WGS sequence"/>
</dbReference>
<keyword evidence="6" id="KW-0694">RNA-binding</keyword>
<dbReference type="GO" id="GO:0004519">
    <property type="term" value="F:endonuclease activity"/>
    <property type="evidence" value="ECO:0007669"/>
    <property type="project" value="UniProtKB-KW"/>
</dbReference>
<name>A0A9Q3CQS0_9BASI</name>
<dbReference type="Pfam" id="PF17921">
    <property type="entry name" value="Integrase_H2C2"/>
    <property type="match status" value="1"/>
</dbReference>
<dbReference type="InterPro" id="IPR012337">
    <property type="entry name" value="RNaseH-like_sf"/>
</dbReference>
<sequence length="679" mass="77487">MITINADQKDYSDPSNFLSNDFTSAKSFAALVGDSRTQSLTSSVHIPSLNSHQSLLSSRDEVFKEVQDVGQDNSVSSLHLFFGNMDLPPSSYHDSLEELWDEEEEPEEVETVLKVFPSVYHQFLDVFSNVKAEKRPPHRACDHHIELEGSLPPVGVIYYLSNQESDTLRAYISENVEKGFIWPSSSSTAAPVFFVKKKDGGLRLFVDYRKLNSVDRENKYPVLPMYQLLNVFNGSSIFSKIDLCGAYNLLRIKEGDEHLTAFRAKYGGYEYLVMPFGLTNAPASLQNLVNDIFQDVLDVYVVVSDSGKHPIAFGGCKRIPAELNYEIHDKELLDIVGALKCWRAFLLSLSSPFEVLTNHSSLQYFMSSKVLTRRQACWDEFLSDFHFSIPYCLGRLATLPDALSRWDDVYLERGQDFISKNPMNFQQLIQKNEVQPSRYFAVKVESFSNLIDSIQKKLWQDLQYRSILQELGKGKSVKDYSLDSSSQLLLFKDWVEVPNDPTIQLSILQKRHHSPLAGHPGQEKTLKLVKQDFLWSAMTQFIKDYVSSCQQCSRNKNIHHKKFVLLKPLPIPNRPWICLSMDFITQLPLSNSFDSILVIVDRFSKMVVFIPTMSSITSLDFAHLFINNIFSKHGLPSSIVSDTGLLFFLPFGPIFVSSSRFQEIFQLLTIKKLMDRQRG</sequence>
<dbReference type="InterPro" id="IPR001584">
    <property type="entry name" value="Integrase_cat-core"/>
</dbReference>
<dbReference type="Gene3D" id="3.10.10.10">
    <property type="entry name" value="HIV Type 1 Reverse Transcriptase, subunit A, domain 1"/>
    <property type="match status" value="1"/>
</dbReference>
<dbReference type="SUPFAM" id="SSF56672">
    <property type="entry name" value="DNA/RNA polymerases"/>
    <property type="match status" value="1"/>
</dbReference>
<dbReference type="InterPro" id="IPR041588">
    <property type="entry name" value="Integrase_H2C2"/>
</dbReference>
<keyword evidence="7" id="KW-0695">RNA-directed DNA polymerase</keyword>
<feature type="domain" description="Integrase catalytic" evidence="8">
    <location>
        <begin position="571"/>
        <end position="679"/>
    </location>
</feature>
<dbReference type="InterPro" id="IPR036397">
    <property type="entry name" value="RNaseH_sf"/>
</dbReference>
<evidence type="ECO:0000256" key="7">
    <source>
        <dbReference type="ARBA" id="ARBA00022918"/>
    </source>
</evidence>
<dbReference type="GO" id="GO:0005634">
    <property type="term" value="C:nucleus"/>
    <property type="evidence" value="ECO:0007669"/>
    <property type="project" value="UniProtKB-ARBA"/>
</dbReference>
<dbReference type="GO" id="GO:0003964">
    <property type="term" value="F:RNA-directed DNA polymerase activity"/>
    <property type="evidence" value="ECO:0007669"/>
    <property type="project" value="UniProtKB-KW"/>
</dbReference>